<dbReference type="SUPFAM" id="SSF46689">
    <property type="entry name" value="Homeodomain-like"/>
    <property type="match status" value="1"/>
</dbReference>
<dbReference type="SUPFAM" id="SSF48498">
    <property type="entry name" value="Tetracyclin repressor-like, C-terminal domain"/>
    <property type="match status" value="1"/>
</dbReference>
<dbReference type="Gene3D" id="1.10.10.60">
    <property type="entry name" value="Homeodomain-like"/>
    <property type="match status" value="1"/>
</dbReference>
<evidence type="ECO:0000313" key="7">
    <source>
        <dbReference type="Proteomes" id="UP000319769"/>
    </source>
</evidence>
<keyword evidence="2 4" id="KW-0238">DNA-binding</keyword>
<evidence type="ECO:0000256" key="4">
    <source>
        <dbReference type="PROSITE-ProRule" id="PRU00335"/>
    </source>
</evidence>
<evidence type="ECO:0000259" key="5">
    <source>
        <dbReference type="PROSITE" id="PS50977"/>
    </source>
</evidence>
<dbReference type="Pfam" id="PF16859">
    <property type="entry name" value="TetR_C_11"/>
    <property type="match status" value="1"/>
</dbReference>
<keyword evidence="1" id="KW-0805">Transcription regulation</keyword>
<proteinExistence type="predicted"/>
<gene>
    <name evidence="6" type="ORF">FPZ12_035290</name>
</gene>
<dbReference type="InterPro" id="IPR050109">
    <property type="entry name" value="HTH-type_TetR-like_transc_reg"/>
</dbReference>
<evidence type="ECO:0000256" key="1">
    <source>
        <dbReference type="ARBA" id="ARBA00023015"/>
    </source>
</evidence>
<name>A0A5N0UTK4_9PSEU</name>
<feature type="domain" description="HTH tetR-type" evidence="5">
    <location>
        <begin position="13"/>
        <end position="73"/>
    </location>
</feature>
<dbReference type="GO" id="GO:0003700">
    <property type="term" value="F:DNA-binding transcription factor activity"/>
    <property type="evidence" value="ECO:0007669"/>
    <property type="project" value="TreeGrafter"/>
</dbReference>
<feature type="DNA-binding region" description="H-T-H motif" evidence="4">
    <location>
        <begin position="36"/>
        <end position="55"/>
    </location>
</feature>
<dbReference type="InterPro" id="IPR011075">
    <property type="entry name" value="TetR_C"/>
</dbReference>
<keyword evidence="7" id="KW-1185">Reference proteome</keyword>
<dbReference type="InterPro" id="IPR009057">
    <property type="entry name" value="Homeodomain-like_sf"/>
</dbReference>
<dbReference type="EMBL" id="VMNW02000079">
    <property type="protein sequence ID" value="KAA9153184.1"/>
    <property type="molecule type" value="Genomic_DNA"/>
</dbReference>
<dbReference type="GO" id="GO:0000976">
    <property type="term" value="F:transcription cis-regulatory region binding"/>
    <property type="evidence" value="ECO:0007669"/>
    <property type="project" value="TreeGrafter"/>
</dbReference>
<reference evidence="6" key="1">
    <citation type="submission" date="2019-09" db="EMBL/GenBank/DDBJ databases">
        <authorList>
            <person name="Teo W.F.A."/>
            <person name="Duangmal K."/>
        </authorList>
    </citation>
    <scope>NUCLEOTIDE SEQUENCE [LARGE SCALE GENOMIC DNA]</scope>
    <source>
        <strain evidence="6">K81G1</strain>
    </source>
</reference>
<dbReference type="PROSITE" id="PS50977">
    <property type="entry name" value="HTH_TETR_2"/>
    <property type="match status" value="1"/>
</dbReference>
<organism evidence="6 7">
    <name type="scientific">Amycolatopsis acidicola</name>
    <dbReference type="NCBI Taxonomy" id="2596893"/>
    <lineage>
        <taxon>Bacteria</taxon>
        <taxon>Bacillati</taxon>
        <taxon>Actinomycetota</taxon>
        <taxon>Actinomycetes</taxon>
        <taxon>Pseudonocardiales</taxon>
        <taxon>Pseudonocardiaceae</taxon>
        <taxon>Amycolatopsis</taxon>
    </lineage>
</organism>
<dbReference type="InterPro" id="IPR036271">
    <property type="entry name" value="Tet_transcr_reg_TetR-rel_C_sf"/>
</dbReference>
<dbReference type="PANTHER" id="PTHR30055:SF148">
    <property type="entry name" value="TETR-FAMILY TRANSCRIPTIONAL REGULATOR"/>
    <property type="match status" value="1"/>
</dbReference>
<dbReference type="RefSeq" id="WP_144750487.1">
    <property type="nucleotide sequence ID" value="NZ_VMNW02000079.1"/>
</dbReference>
<dbReference type="Proteomes" id="UP000319769">
    <property type="component" value="Unassembled WGS sequence"/>
</dbReference>
<dbReference type="Pfam" id="PF00440">
    <property type="entry name" value="TetR_N"/>
    <property type="match status" value="1"/>
</dbReference>
<evidence type="ECO:0000256" key="3">
    <source>
        <dbReference type="ARBA" id="ARBA00023163"/>
    </source>
</evidence>
<comment type="caution">
    <text evidence="6">The sequence shown here is derived from an EMBL/GenBank/DDBJ whole genome shotgun (WGS) entry which is preliminary data.</text>
</comment>
<dbReference type="PRINTS" id="PR00455">
    <property type="entry name" value="HTHTETR"/>
</dbReference>
<dbReference type="OrthoDB" id="9796019at2"/>
<dbReference type="InterPro" id="IPR001647">
    <property type="entry name" value="HTH_TetR"/>
</dbReference>
<accession>A0A5N0UTK4</accession>
<evidence type="ECO:0000256" key="2">
    <source>
        <dbReference type="ARBA" id="ARBA00023125"/>
    </source>
</evidence>
<dbReference type="Gene3D" id="1.10.357.10">
    <property type="entry name" value="Tetracycline Repressor, domain 2"/>
    <property type="match status" value="1"/>
</dbReference>
<keyword evidence="3" id="KW-0804">Transcription</keyword>
<sequence>MPRSAGSGRPRDPEVDRRVAAAAIGLFGAEGWSGFSIEAVAKRAGVGKASIYLRWPTKEALLLDAVRQYVGEVTEIEATSVREELIRLALQLFRHYLGDTGRAAMRLALDADRIPAVAGHWAKIRESQILAARAIVRRAIRRGELPEGTSVTLLLDTLCGAVVNHVHATPPSAQAKLADSAESYARDLVDFLLPNVS</sequence>
<dbReference type="AlphaFoldDB" id="A0A5N0UTK4"/>
<dbReference type="PANTHER" id="PTHR30055">
    <property type="entry name" value="HTH-TYPE TRANSCRIPTIONAL REGULATOR RUTR"/>
    <property type="match status" value="1"/>
</dbReference>
<evidence type="ECO:0000313" key="6">
    <source>
        <dbReference type="EMBL" id="KAA9153184.1"/>
    </source>
</evidence>
<protein>
    <submittedName>
        <fullName evidence="6">TetR/AcrR family transcriptional regulator</fullName>
    </submittedName>
</protein>